<keyword evidence="5 11" id="KW-0808">Transferase</keyword>
<evidence type="ECO:0000256" key="6">
    <source>
        <dbReference type="ARBA" id="ARBA00022741"/>
    </source>
</evidence>
<dbReference type="CDD" id="cd04254">
    <property type="entry name" value="AAK_UMPK-PyrH-Ec"/>
    <property type="match status" value="1"/>
</dbReference>
<evidence type="ECO:0000256" key="2">
    <source>
        <dbReference type="ARBA" id="ARBA00004791"/>
    </source>
</evidence>
<dbReference type="KEGG" id="fau:Fraau_0721"/>
<feature type="binding site" evidence="11">
    <location>
        <position position="75"/>
    </location>
    <ligand>
        <name>UMP</name>
        <dbReference type="ChEBI" id="CHEBI:57865"/>
    </ligand>
</feature>
<feature type="binding site" evidence="11">
    <location>
        <position position="56"/>
    </location>
    <ligand>
        <name>ATP</name>
        <dbReference type="ChEBI" id="CHEBI:30616"/>
    </ligand>
</feature>
<feature type="domain" description="Aspartate/glutamate/uridylate kinase" evidence="12">
    <location>
        <begin position="9"/>
        <end position="216"/>
    </location>
</feature>
<dbReference type="HOGENOM" id="CLU_033861_0_0_6"/>
<feature type="binding site" evidence="11">
    <location>
        <position position="172"/>
    </location>
    <ligand>
        <name>ATP</name>
        <dbReference type="ChEBI" id="CHEBI:30616"/>
    </ligand>
</feature>
<dbReference type="EMBL" id="CP003350">
    <property type="protein sequence ID" value="AFC85194.1"/>
    <property type="molecule type" value="Genomic_DNA"/>
</dbReference>
<comment type="subcellular location">
    <subcellularLocation>
        <location evidence="1 11">Cytoplasm</location>
    </subcellularLocation>
</comment>
<dbReference type="NCBIfam" id="TIGR02075">
    <property type="entry name" value="pyrH_bact"/>
    <property type="match status" value="1"/>
</dbReference>
<organism evidence="13 14">
    <name type="scientific">Frateuria aurantia (strain ATCC 33424 / DSM 6220 / KCTC 2777 / LMG 1558 / NBRC 3245 / NCIMB 13370)</name>
    <name type="common">Acetobacter aurantius</name>
    <dbReference type="NCBI Taxonomy" id="767434"/>
    <lineage>
        <taxon>Bacteria</taxon>
        <taxon>Pseudomonadati</taxon>
        <taxon>Pseudomonadota</taxon>
        <taxon>Gammaproteobacteria</taxon>
        <taxon>Lysobacterales</taxon>
        <taxon>Rhodanobacteraceae</taxon>
        <taxon>Frateuria</taxon>
    </lineage>
</organism>
<dbReference type="InterPro" id="IPR011817">
    <property type="entry name" value="Uridylate_kinase"/>
</dbReference>
<evidence type="ECO:0000256" key="5">
    <source>
        <dbReference type="ARBA" id="ARBA00022679"/>
    </source>
</evidence>
<evidence type="ECO:0000256" key="8">
    <source>
        <dbReference type="ARBA" id="ARBA00022840"/>
    </source>
</evidence>
<reference evidence="13" key="1">
    <citation type="submission" date="2012-02" db="EMBL/GenBank/DDBJ databases">
        <title>The complete genome of Frateuria aurantia DSM 6220.</title>
        <authorList>
            <consortium name="US DOE Joint Genome Institute (JGI-PGF)"/>
            <person name="Lucas S."/>
            <person name="Copeland A."/>
            <person name="Lapidus A."/>
            <person name="Glavina del Rio T."/>
            <person name="Dalin E."/>
            <person name="Tice H."/>
            <person name="Bruce D."/>
            <person name="Goodwin L."/>
            <person name="Pitluck S."/>
            <person name="Peters L."/>
            <person name="Ovchinnikova G."/>
            <person name="Teshima H."/>
            <person name="Kyrpides N."/>
            <person name="Mavromatis K."/>
            <person name="Ivanova N."/>
            <person name="Brettin T."/>
            <person name="Detter J.C."/>
            <person name="Han C."/>
            <person name="Larimer F."/>
            <person name="Land M."/>
            <person name="Hauser L."/>
            <person name="Markowitz V."/>
            <person name="Cheng J.-F."/>
            <person name="Hugenholtz P."/>
            <person name="Woyke T."/>
            <person name="Wu D."/>
            <person name="Brambilla E."/>
            <person name="Klenk H.-P."/>
            <person name="Eisen J.A."/>
        </authorList>
    </citation>
    <scope>NUCLEOTIDE SEQUENCE</scope>
    <source>
        <strain evidence="13">DSM 6220</strain>
    </source>
</reference>
<dbReference type="AlphaFoldDB" id="H8KZ90"/>
<accession>H8KZ90</accession>
<protein>
    <recommendedName>
        <fullName evidence="11">Uridylate kinase</fullName>
        <shortName evidence="11">UK</shortName>
        <ecNumber evidence="11">2.7.4.22</ecNumber>
    </recommendedName>
    <alternativeName>
        <fullName evidence="11">Uridine monophosphate kinase</fullName>
        <shortName evidence="11">UMP kinase</shortName>
        <shortName evidence="11">UMPK</shortName>
    </alternativeName>
</protein>
<dbReference type="PIRSF" id="PIRSF005650">
    <property type="entry name" value="Uridylate_kin"/>
    <property type="match status" value="1"/>
</dbReference>
<name>H8KZ90_FRAAD</name>
<comment type="caution">
    <text evidence="11">Lacks conserved residue(s) required for the propagation of feature annotation.</text>
</comment>
<feature type="binding site" evidence="11">
    <location>
        <position position="60"/>
    </location>
    <ligand>
        <name>ATP</name>
        <dbReference type="ChEBI" id="CHEBI:30616"/>
    </ligand>
</feature>
<dbReference type="Gene3D" id="3.40.1160.10">
    <property type="entry name" value="Acetylglutamate kinase-like"/>
    <property type="match status" value="1"/>
</dbReference>
<keyword evidence="6 11" id="KW-0547">Nucleotide-binding</keyword>
<sequence length="240" mass="25945">MGSSTHYRRILLKLSGEALMGSADYGIDPTVIGRLADEILEIQKEGVQIGVVIGGGNIFRGAGLQANGMDRVTGDHMGMLATVMNALAMQDALEKRGGEARVMSALPIHDVCEDFIRRRAIRHIEKGRVALFAAGTGNPFFTTDSAAALRAIEIGADLLLKATKVDGIYSADPARHADAKRYDHLTYDQVIERKLAVMDTAAIALCRDQRLPMRIYDMGVADNLKRIIRGEAIGTLVDPG</sequence>
<comment type="function">
    <text evidence="11">Catalyzes the reversible phosphorylation of UMP to UDP.</text>
</comment>
<proteinExistence type="inferred from homology"/>
<dbReference type="GO" id="GO:0044210">
    <property type="term" value="P:'de novo' CTP biosynthetic process"/>
    <property type="evidence" value="ECO:0007669"/>
    <property type="project" value="UniProtKB-UniRule"/>
</dbReference>
<comment type="similarity">
    <text evidence="3 11">Belongs to the UMP kinase family.</text>
</comment>
<dbReference type="GO" id="GO:0033862">
    <property type="term" value="F:UMP kinase activity"/>
    <property type="evidence" value="ECO:0007669"/>
    <property type="project" value="UniProtKB-EC"/>
</dbReference>
<dbReference type="InterPro" id="IPR036393">
    <property type="entry name" value="AceGlu_kinase-like_sf"/>
</dbReference>
<comment type="catalytic activity">
    <reaction evidence="10 11">
        <text>UMP + ATP = UDP + ADP</text>
        <dbReference type="Rhea" id="RHEA:24400"/>
        <dbReference type="ChEBI" id="CHEBI:30616"/>
        <dbReference type="ChEBI" id="CHEBI:57865"/>
        <dbReference type="ChEBI" id="CHEBI:58223"/>
        <dbReference type="ChEBI" id="CHEBI:456216"/>
        <dbReference type="EC" id="2.7.4.22"/>
    </reaction>
</comment>
<comment type="subunit">
    <text evidence="11">Homohexamer.</text>
</comment>
<comment type="pathway">
    <text evidence="2 11">Pyrimidine metabolism; CTP biosynthesis via de novo pathway; UDP from UMP (UMPK route): step 1/1.</text>
</comment>
<dbReference type="HAMAP" id="MF_01220_B">
    <property type="entry name" value="PyrH_B"/>
    <property type="match status" value="1"/>
</dbReference>
<keyword evidence="9 11" id="KW-0665">Pyrimidine biosynthesis</keyword>
<dbReference type="InterPro" id="IPR015963">
    <property type="entry name" value="Uridylate_kinase_bac"/>
</dbReference>
<evidence type="ECO:0000256" key="9">
    <source>
        <dbReference type="ARBA" id="ARBA00022975"/>
    </source>
</evidence>
<feature type="binding site" evidence="11">
    <location>
        <position position="163"/>
    </location>
    <ligand>
        <name>ATP</name>
        <dbReference type="ChEBI" id="CHEBI:30616"/>
    </ligand>
</feature>
<feature type="binding site" evidence="11">
    <location>
        <position position="55"/>
    </location>
    <ligand>
        <name>UMP</name>
        <dbReference type="ChEBI" id="CHEBI:57865"/>
    </ligand>
</feature>
<dbReference type="Proteomes" id="UP000005234">
    <property type="component" value="Chromosome"/>
</dbReference>
<dbReference type="eggNOG" id="COG0528">
    <property type="taxonomic scope" value="Bacteria"/>
</dbReference>
<feature type="binding site" evidence="11">
    <location>
        <begin position="136"/>
        <end position="143"/>
    </location>
    <ligand>
        <name>UMP</name>
        <dbReference type="ChEBI" id="CHEBI:57865"/>
    </ligand>
</feature>
<evidence type="ECO:0000256" key="3">
    <source>
        <dbReference type="ARBA" id="ARBA00007614"/>
    </source>
</evidence>
<dbReference type="EC" id="2.7.4.22" evidence="11"/>
<dbReference type="GO" id="GO:0005524">
    <property type="term" value="F:ATP binding"/>
    <property type="evidence" value="ECO:0007669"/>
    <property type="project" value="UniProtKB-KW"/>
</dbReference>
<dbReference type="SUPFAM" id="SSF53633">
    <property type="entry name" value="Carbamate kinase-like"/>
    <property type="match status" value="1"/>
</dbReference>
<gene>
    <name evidence="11" type="primary">pyrH</name>
    <name evidence="13" type="ordered locus">Fraau_0721</name>
</gene>
<evidence type="ECO:0000259" key="12">
    <source>
        <dbReference type="Pfam" id="PF00696"/>
    </source>
</evidence>
<dbReference type="UniPathway" id="UPA00159">
    <property type="reaction ID" value="UER00275"/>
</dbReference>
<evidence type="ECO:0000313" key="13">
    <source>
        <dbReference type="EMBL" id="AFC85194.1"/>
    </source>
</evidence>
<evidence type="ECO:0000256" key="10">
    <source>
        <dbReference type="ARBA" id="ARBA00047767"/>
    </source>
</evidence>
<evidence type="ECO:0000313" key="14">
    <source>
        <dbReference type="Proteomes" id="UP000005234"/>
    </source>
</evidence>
<keyword evidence="4 11" id="KW-0963">Cytoplasm</keyword>
<dbReference type="RefSeq" id="WP_014402200.1">
    <property type="nucleotide sequence ID" value="NC_017033.1"/>
</dbReference>
<evidence type="ECO:0000256" key="4">
    <source>
        <dbReference type="ARBA" id="ARBA00022490"/>
    </source>
</evidence>
<dbReference type="OrthoDB" id="9807458at2"/>
<keyword evidence="7 11" id="KW-0418">Kinase</keyword>
<evidence type="ECO:0000256" key="1">
    <source>
        <dbReference type="ARBA" id="ARBA00004496"/>
    </source>
</evidence>
<keyword evidence="8 11" id="KW-0067">ATP-binding</keyword>
<feature type="binding site" evidence="11">
    <location>
        <position position="169"/>
    </location>
    <ligand>
        <name>ATP</name>
        <dbReference type="ChEBI" id="CHEBI:30616"/>
    </ligand>
</feature>
<evidence type="ECO:0000256" key="11">
    <source>
        <dbReference type="HAMAP-Rule" id="MF_01220"/>
    </source>
</evidence>
<feature type="binding site" evidence="11">
    <location>
        <begin position="13"/>
        <end position="16"/>
    </location>
    <ligand>
        <name>ATP</name>
        <dbReference type="ChEBI" id="CHEBI:30616"/>
    </ligand>
</feature>
<dbReference type="PANTHER" id="PTHR42833:SF4">
    <property type="entry name" value="URIDYLATE KINASE PUMPKIN, CHLOROPLASTIC"/>
    <property type="match status" value="1"/>
</dbReference>
<dbReference type="InterPro" id="IPR001048">
    <property type="entry name" value="Asp/Glu/Uridylate_kinase"/>
</dbReference>
<dbReference type="GO" id="GO:0005829">
    <property type="term" value="C:cytosol"/>
    <property type="evidence" value="ECO:0007669"/>
    <property type="project" value="TreeGrafter"/>
</dbReference>
<dbReference type="InterPro" id="IPR001057">
    <property type="entry name" value="Glu/AcGlu_kinase"/>
</dbReference>
<comment type="activity regulation">
    <text evidence="11">Inhibited by UTP.</text>
</comment>
<dbReference type="PRINTS" id="PR00474">
    <property type="entry name" value="GLU5KINASE"/>
</dbReference>
<evidence type="ECO:0000256" key="7">
    <source>
        <dbReference type="ARBA" id="ARBA00022777"/>
    </source>
</evidence>
<dbReference type="FunFam" id="3.40.1160.10:FF:000001">
    <property type="entry name" value="Uridylate kinase"/>
    <property type="match status" value="1"/>
</dbReference>
<keyword evidence="14" id="KW-1185">Reference proteome</keyword>
<dbReference type="GO" id="GO:0006225">
    <property type="term" value="P:UDP biosynthetic process"/>
    <property type="evidence" value="ECO:0007669"/>
    <property type="project" value="TreeGrafter"/>
</dbReference>
<dbReference type="Pfam" id="PF00696">
    <property type="entry name" value="AA_kinase"/>
    <property type="match status" value="1"/>
</dbReference>
<dbReference type="STRING" id="767434.Fraau_0721"/>
<dbReference type="PANTHER" id="PTHR42833">
    <property type="entry name" value="URIDYLATE KINASE"/>
    <property type="match status" value="1"/>
</dbReference>